<dbReference type="SMART" id="SM01012">
    <property type="entry name" value="ANTAR"/>
    <property type="match status" value="1"/>
</dbReference>
<evidence type="ECO:0000313" key="3">
    <source>
        <dbReference type="EMBL" id="HJF93785.1"/>
    </source>
</evidence>
<gene>
    <name evidence="3" type="ORF">K8V82_03230</name>
</gene>
<comment type="caution">
    <text evidence="3">The sequence shown here is derived from an EMBL/GenBank/DDBJ whole genome shotgun (WGS) entry which is preliminary data.</text>
</comment>
<dbReference type="Pfam" id="PF03861">
    <property type="entry name" value="ANTAR"/>
    <property type="match status" value="1"/>
</dbReference>
<dbReference type="Gene3D" id="1.10.10.10">
    <property type="entry name" value="Winged helix-like DNA-binding domain superfamily/Winged helix DNA-binding domain"/>
    <property type="match status" value="1"/>
</dbReference>
<evidence type="ECO:0000259" key="2">
    <source>
        <dbReference type="PROSITE" id="PS50921"/>
    </source>
</evidence>
<evidence type="ECO:0000256" key="1">
    <source>
        <dbReference type="SAM" id="Coils"/>
    </source>
</evidence>
<organism evidence="3 4">
    <name type="scientific">Lachnoclostridium phocaeense</name>
    <dbReference type="NCBI Taxonomy" id="1871021"/>
    <lineage>
        <taxon>Bacteria</taxon>
        <taxon>Bacillati</taxon>
        <taxon>Bacillota</taxon>
        <taxon>Clostridia</taxon>
        <taxon>Lachnospirales</taxon>
        <taxon>Lachnospiraceae</taxon>
    </lineage>
</organism>
<dbReference type="Proteomes" id="UP000769156">
    <property type="component" value="Unassembled WGS sequence"/>
</dbReference>
<dbReference type="InterPro" id="IPR011006">
    <property type="entry name" value="CheY-like_superfamily"/>
</dbReference>
<name>A0A921I0F9_9FIRM</name>
<sequence>MTAEKAAYRVLVASASDKMAAVVKDVLPGPQYRDISYVSTMGDAKRMLVSQTYDILIINTPLKDDFGIQAAVDIAEQHETGILLLVKAEMYEQVSSQVEDYGIVTLARPTTRQSLYTSVKMLSAVQMKIRKLEKEMRRMKERMQEQQTIDRAKWLLVDQRKMSEPDAHRYIEKAAMDRCVKKIRIAEEILREN</sequence>
<dbReference type="EMBL" id="DYVY01000054">
    <property type="protein sequence ID" value="HJF93785.1"/>
    <property type="molecule type" value="Genomic_DNA"/>
</dbReference>
<keyword evidence="1" id="KW-0175">Coiled coil</keyword>
<dbReference type="RefSeq" id="WP_281725594.1">
    <property type="nucleotide sequence ID" value="NZ_CALKQL010000032.1"/>
</dbReference>
<feature type="coiled-coil region" evidence="1">
    <location>
        <begin position="122"/>
        <end position="149"/>
    </location>
</feature>
<dbReference type="PIRSF" id="PIRSF036382">
    <property type="entry name" value="RR_antiterm"/>
    <property type="match status" value="1"/>
</dbReference>
<dbReference type="PROSITE" id="PS50921">
    <property type="entry name" value="ANTAR"/>
    <property type="match status" value="1"/>
</dbReference>
<reference evidence="3" key="2">
    <citation type="submission" date="2021-09" db="EMBL/GenBank/DDBJ databases">
        <authorList>
            <person name="Gilroy R."/>
        </authorList>
    </citation>
    <scope>NUCLEOTIDE SEQUENCE</scope>
    <source>
        <strain evidence="3">ChiSjej5B23-16112</strain>
    </source>
</reference>
<feature type="domain" description="ANTAR" evidence="2">
    <location>
        <begin position="129"/>
        <end position="190"/>
    </location>
</feature>
<dbReference type="InterPro" id="IPR036388">
    <property type="entry name" value="WH-like_DNA-bd_sf"/>
</dbReference>
<proteinExistence type="predicted"/>
<reference evidence="3" key="1">
    <citation type="journal article" date="2021" name="PeerJ">
        <title>Extensive microbial diversity within the chicken gut microbiome revealed by metagenomics and culture.</title>
        <authorList>
            <person name="Gilroy R."/>
            <person name="Ravi A."/>
            <person name="Getino M."/>
            <person name="Pursley I."/>
            <person name="Horton D.L."/>
            <person name="Alikhan N.F."/>
            <person name="Baker D."/>
            <person name="Gharbi K."/>
            <person name="Hall N."/>
            <person name="Watson M."/>
            <person name="Adriaenssens E.M."/>
            <person name="Foster-Nyarko E."/>
            <person name="Jarju S."/>
            <person name="Secka A."/>
            <person name="Antonio M."/>
            <person name="Oren A."/>
            <person name="Chaudhuri R.R."/>
            <person name="La Ragione R."/>
            <person name="Hildebrand F."/>
            <person name="Pallen M.J."/>
        </authorList>
    </citation>
    <scope>NUCLEOTIDE SEQUENCE</scope>
    <source>
        <strain evidence="3">ChiSjej5B23-16112</strain>
    </source>
</reference>
<dbReference type="InterPro" id="IPR005561">
    <property type="entry name" value="ANTAR"/>
</dbReference>
<dbReference type="GO" id="GO:0003723">
    <property type="term" value="F:RNA binding"/>
    <property type="evidence" value="ECO:0007669"/>
    <property type="project" value="InterPro"/>
</dbReference>
<dbReference type="AlphaFoldDB" id="A0A921I0F9"/>
<accession>A0A921I0F9</accession>
<evidence type="ECO:0000313" key="4">
    <source>
        <dbReference type="Proteomes" id="UP000769156"/>
    </source>
</evidence>
<protein>
    <submittedName>
        <fullName evidence="3">ANTAR domain-containing protein</fullName>
    </submittedName>
</protein>
<dbReference type="InterPro" id="IPR008327">
    <property type="entry name" value="Sig_transdc_resp-reg_antiterm"/>
</dbReference>
<dbReference type="SUPFAM" id="SSF52172">
    <property type="entry name" value="CheY-like"/>
    <property type="match status" value="1"/>
</dbReference>